<dbReference type="PANTHER" id="PTHR45436:SF5">
    <property type="entry name" value="SENSOR HISTIDINE KINASE TRCS"/>
    <property type="match status" value="1"/>
</dbReference>
<feature type="region of interest" description="Disordered" evidence="6">
    <location>
        <begin position="349"/>
        <end position="454"/>
    </location>
</feature>
<dbReference type="RefSeq" id="WP_231931690.1">
    <property type="nucleotide sequence ID" value="NZ_LT607413.1"/>
</dbReference>
<dbReference type="GO" id="GO:0000160">
    <property type="term" value="P:phosphorelay signal transduction system"/>
    <property type="evidence" value="ECO:0007669"/>
    <property type="project" value="TreeGrafter"/>
</dbReference>
<dbReference type="EMBL" id="LT607413">
    <property type="protein sequence ID" value="SCE95226.1"/>
    <property type="molecule type" value="Genomic_DNA"/>
</dbReference>
<dbReference type="GO" id="GO:0005886">
    <property type="term" value="C:plasma membrane"/>
    <property type="evidence" value="ECO:0007669"/>
    <property type="project" value="TreeGrafter"/>
</dbReference>
<dbReference type="Pfam" id="PF02518">
    <property type="entry name" value="HATPase_c"/>
    <property type="match status" value="1"/>
</dbReference>
<keyword evidence="7" id="KW-1133">Transmembrane helix</keyword>
<dbReference type="SUPFAM" id="SSF55874">
    <property type="entry name" value="ATPase domain of HSP90 chaperone/DNA topoisomerase II/histidine kinase"/>
    <property type="match status" value="1"/>
</dbReference>
<evidence type="ECO:0000313" key="9">
    <source>
        <dbReference type="EMBL" id="SCE95226.1"/>
    </source>
</evidence>
<dbReference type="InParanoid" id="A0A1C4WG42"/>
<evidence type="ECO:0000256" key="4">
    <source>
        <dbReference type="ARBA" id="ARBA00022679"/>
    </source>
</evidence>
<keyword evidence="10" id="KW-1185">Reference proteome</keyword>
<dbReference type="EC" id="2.7.13.3" evidence="2"/>
<name>A0A1C4WG42_MICEC</name>
<reference evidence="10" key="1">
    <citation type="submission" date="2016-06" db="EMBL/GenBank/DDBJ databases">
        <authorList>
            <person name="Varghese N."/>
            <person name="Submissions Spin"/>
        </authorList>
    </citation>
    <scope>NUCLEOTIDE SEQUENCE [LARGE SCALE GENOMIC DNA]</scope>
    <source>
        <strain evidence="10">DSM 43816</strain>
    </source>
</reference>
<keyword evidence="7" id="KW-0472">Membrane</keyword>
<feature type="domain" description="Histidine kinase/HSP90-like ATPase" evidence="8">
    <location>
        <begin position="209"/>
        <end position="316"/>
    </location>
</feature>
<sequence length="454" mass="47653">MRVRLDASAEEPPATSLRARLLGMCVAPAAVVAMIGLGAATWAMALPPGPVPATAWLVLVCAAATCAVVIAGAASYGRKLARSVARTAVAARPEPVQPVVGQQEVYVGLARRLQGLVHREIQLLDVLEAQVEDPDLLKGLFQVDHLATRMRRYAENLAVVGGAVPRRQWSRALPLVEVLRSAIAEVEQYPRVRVVPPVEGTVRGHAGADVVHLLAELIENATAFAPPHTEVTVRARRVAAGVAVEVDDCGLGMPHPEQDRLNALLADPGRVDVGDLLRDGRIGAWVISALARRHDITVKLQSNVYGGVQAVVILPTTLLGDKTAQEPPAVDAARTLPHSAATVPSPLIGVAPAPADPRHRSAAPLAEVTRAAPPETPAPRRYSAHTGQAGVDGDGVRPVLPRRTRQAHMAAPLRQARPASANQPTGGHNPTLMANFLRGANSGSGEPPTAPPAH</sequence>
<dbReference type="InterPro" id="IPR003594">
    <property type="entry name" value="HATPase_dom"/>
</dbReference>
<keyword evidence="7" id="KW-0812">Transmembrane</keyword>
<keyword evidence="4" id="KW-0808">Transferase</keyword>
<evidence type="ECO:0000256" key="6">
    <source>
        <dbReference type="SAM" id="MobiDB-lite"/>
    </source>
</evidence>
<proteinExistence type="predicted"/>
<comment type="catalytic activity">
    <reaction evidence="1">
        <text>ATP + protein L-histidine = ADP + protein N-phospho-L-histidine.</text>
        <dbReference type="EC" id="2.7.13.3"/>
    </reaction>
</comment>
<organism evidence="9 10">
    <name type="scientific">Micromonospora echinospora</name>
    <name type="common">Micromonospora purpurea</name>
    <dbReference type="NCBI Taxonomy" id="1877"/>
    <lineage>
        <taxon>Bacteria</taxon>
        <taxon>Bacillati</taxon>
        <taxon>Actinomycetota</taxon>
        <taxon>Actinomycetes</taxon>
        <taxon>Micromonosporales</taxon>
        <taxon>Micromonosporaceae</taxon>
        <taxon>Micromonospora</taxon>
    </lineage>
</organism>
<evidence type="ECO:0000256" key="7">
    <source>
        <dbReference type="SAM" id="Phobius"/>
    </source>
</evidence>
<evidence type="ECO:0000256" key="3">
    <source>
        <dbReference type="ARBA" id="ARBA00022553"/>
    </source>
</evidence>
<evidence type="ECO:0000256" key="2">
    <source>
        <dbReference type="ARBA" id="ARBA00012438"/>
    </source>
</evidence>
<keyword evidence="3" id="KW-0597">Phosphoprotein</keyword>
<gene>
    <name evidence="9" type="ORF">GA0070618_2166</name>
</gene>
<evidence type="ECO:0000256" key="1">
    <source>
        <dbReference type="ARBA" id="ARBA00000085"/>
    </source>
</evidence>
<keyword evidence="5 9" id="KW-0418">Kinase</keyword>
<feature type="transmembrane region" description="Helical" evidence="7">
    <location>
        <begin position="55"/>
        <end position="76"/>
    </location>
</feature>
<dbReference type="Gene3D" id="3.30.565.10">
    <property type="entry name" value="Histidine kinase-like ATPase, C-terminal domain"/>
    <property type="match status" value="1"/>
</dbReference>
<dbReference type="PANTHER" id="PTHR45436">
    <property type="entry name" value="SENSOR HISTIDINE KINASE YKOH"/>
    <property type="match status" value="1"/>
</dbReference>
<evidence type="ECO:0000313" key="10">
    <source>
        <dbReference type="Proteomes" id="UP000198253"/>
    </source>
</evidence>
<dbReference type="InterPro" id="IPR036890">
    <property type="entry name" value="HATPase_C_sf"/>
</dbReference>
<dbReference type="Proteomes" id="UP000198253">
    <property type="component" value="Chromosome I"/>
</dbReference>
<accession>A0A1C4WG42</accession>
<evidence type="ECO:0000256" key="5">
    <source>
        <dbReference type="ARBA" id="ARBA00022777"/>
    </source>
</evidence>
<dbReference type="InterPro" id="IPR050428">
    <property type="entry name" value="TCS_sensor_his_kinase"/>
</dbReference>
<protein>
    <recommendedName>
        <fullName evidence="2">histidine kinase</fullName>
        <ecNumber evidence="2">2.7.13.3</ecNumber>
    </recommendedName>
</protein>
<feature type="transmembrane region" description="Helical" evidence="7">
    <location>
        <begin position="21"/>
        <end position="43"/>
    </location>
</feature>
<dbReference type="GO" id="GO:0004673">
    <property type="term" value="F:protein histidine kinase activity"/>
    <property type="evidence" value="ECO:0007669"/>
    <property type="project" value="UniProtKB-EC"/>
</dbReference>
<dbReference type="AlphaFoldDB" id="A0A1C4WG42"/>
<evidence type="ECO:0000259" key="8">
    <source>
        <dbReference type="Pfam" id="PF02518"/>
    </source>
</evidence>